<dbReference type="RefSeq" id="WP_108915384.1">
    <property type="nucleotide sequence ID" value="NZ_BGJY01000001.1"/>
</dbReference>
<keyword evidence="2" id="KW-0201">Cytochrome c-type biogenesis</keyword>
<proteinExistence type="predicted"/>
<evidence type="ECO:0000256" key="2">
    <source>
        <dbReference type="ARBA" id="ARBA00022748"/>
    </source>
</evidence>
<dbReference type="InterPro" id="IPR051263">
    <property type="entry name" value="C-type_cytochrome_biogenesis"/>
</dbReference>
<dbReference type="SUPFAM" id="SSF48452">
    <property type="entry name" value="TPR-like"/>
    <property type="match status" value="1"/>
</dbReference>
<dbReference type="Gene3D" id="1.25.40.10">
    <property type="entry name" value="Tetratricopeptide repeat domain"/>
    <property type="match status" value="1"/>
</dbReference>
<organism evidence="4 5">
    <name type="scientific">Methylosinus sporium</name>
    <dbReference type="NCBI Taxonomy" id="428"/>
    <lineage>
        <taxon>Bacteria</taxon>
        <taxon>Pseudomonadati</taxon>
        <taxon>Pseudomonadota</taxon>
        <taxon>Alphaproteobacteria</taxon>
        <taxon>Hyphomicrobiales</taxon>
        <taxon>Methylocystaceae</taxon>
        <taxon>Methylosinus</taxon>
    </lineage>
</organism>
<dbReference type="PANTHER" id="PTHR47870:SF1">
    <property type="entry name" value="CYTOCHROME C-TYPE BIOGENESIS PROTEIN CCMH"/>
    <property type="match status" value="1"/>
</dbReference>
<dbReference type="Proteomes" id="UP000245137">
    <property type="component" value="Unassembled WGS sequence"/>
</dbReference>
<keyword evidence="3" id="KW-0812">Transmembrane</keyword>
<evidence type="ECO:0000256" key="3">
    <source>
        <dbReference type="SAM" id="Phobius"/>
    </source>
</evidence>
<keyword evidence="3" id="KW-1133">Transmembrane helix</keyword>
<sequence length="368" mass="39394">MIWLLFALLTGAAVMSVLWPLARKSDAADAAAPDIAFFEEQIAEIERESAEGRLSAADAETARTEAARRLLRARGASSGAAAFSRRNAIVAAASAIVLIPALALLLYGKLGRPDLPDASLEARLEAKPGHTDIASAVARIEAHLAEHPEDGRGYEVIAPFYLRNGRPAEAAAAYEKALRLLGPTPHRHNALGEARVLASEGRVTPEAMREFEAALALDPKSAMARFYKGLEAAQQNEREKAEQIWSELLADGPADAPWRPRVETLLAQLRGAPAPESAPASEEGAKIAAMPEAQRMDAIRTMVERLRGKLEQDGADVEGWLRLIRAYSVLAETEKAKTALDGARKALAQDKDGLARVDALARELGVGG</sequence>
<dbReference type="InterPro" id="IPR017560">
    <property type="entry name" value="Cyt_c_biogenesis_CcmI"/>
</dbReference>
<dbReference type="GO" id="GO:0017004">
    <property type="term" value="P:cytochrome complex assembly"/>
    <property type="evidence" value="ECO:0007669"/>
    <property type="project" value="UniProtKB-KW"/>
</dbReference>
<protein>
    <submittedName>
        <fullName evidence="4">C-type cytochrome biogenesis protein CcmI</fullName>
    </submittedName>
</protein>
<dbReference type="InterPro" id="IPR011990">
    <property type="entry name" value="TPR-like_helical_dom_sf"/>
</dbReference>
<dbReference type="EMBL" id="PUIV01000001">
    <property type="protein sequence ID" value="PWB95705.1"/>
    <property type="molecule type" value="Genomic_DNA"/>
</dbReference>
<evidence type="ECO:0000256" key="1">
    <source>
        <dbReference type="ARBA" id="ARBA00004196"/>
    </source>
</evidence>
<keyword evidence="5" id="KW-1185">Reference proteome</keyword>
<dbReference type="PANTHER" id="PTHR47870">
    <property type="entry name" value="CYTOCHROME C-TYPE BIOGENESIS PROTEIN CCMH"/>
    <property type="match status" value="1"/>
</dbReference>
<comment type="subcellular location">
    <subcellularLocation>
        <location evidence="1">Cell envelope</location>
    </subcellularLocation>
</comment>
<comment type="caution">
    <text evidence="4">The sequence shown here is derived from an EMBL/GenBank/DDBJ whole genome shotgun (WGS) entry which is preliminary data.</text>
</comment>
<reference evidence="4 5" key="1">
    <citation type="journal article" date="2018" name="Appl. Microbiol. Biotechnol.">
        <title>Co-cultivation of the strictly anaerobic methanogen Methanosarcina barkeri with aerobic methanotrophs in an oxygen-limited membrane bioreactor.</title>
        <authorList>
            <person name="In 't Zandt M.H."/>
            <person name="van den Bosch T.J.M."/>
            <person name="Rijkers R."/>
            <person name="van Kessel M.A.H.J."/>
            <person name="Jetten M.S.M."/>
            <person name="Welte C.U."/>
        </authorList>
    </citation>
    <scope>NUCLEOTIDE SEQUENCE [LARGE SCALE GENOMIC DNA]</scope>
    <source>
        <strain evidence="4 5">DSM 17706</strain>
    </source>
</reference>
<dbReference type="AlphaFoldDB" id="A0A2U1SVQ0"/>
<feature type="transmembrane region" description="Helical" evidence="3">
    <location>
        <begin position="88"/>
        <end position="107"/>
    </location>
</feature>
<accession>A0A2U1SVQ0</accession>
<dbReference type="GO" id="GO:0030313">
    <property type="term" value="C:cell envelope"/>
    <property type="evidence" value="ECO:0007669"/>
    <property type="project" value="UniProtKB-SubCell"/>
</dbReference>
<evidence type="ECO:0000313" key="4">
    <source>
        <dbReference type="EMBL" id="PWB95705.1"/>
    </source>
</evidence>
<evidence type="ECO:0000313" key="5">
    <source>
        <dbReference type="Proteomes" id="UP000245137"/>
    </source>
</evidence>
<dbReference type="NCBIfam" id="TIGR03142">
    <property type="entry name" value="cytochro_ccmI"/>
    <property type="match status" value="1"/>
</dbReference>
<keyword evidence="3" id="KW-0472">Membrane</keyword>
<name>A0A2U1SVQ0_METSR</name>
<dbReference type="GO" id="GO:0005886">
    <property type="term" value="C:plasma membrane"/>
    <property type="evidence" value="ECO:0007669"/>
    <property type="project" value="TreeGrafter"/>
</dbReference>
<dbReference type="OrthoDB" id="9815847at2"/>
<gene>
    <name evidence="4" type="primary">ccmI</name>
    <name evidence="4" type="ORF">C5689_00905</name>
</gene>